<evidence type="ECO:0008006" key="4">
    <source>
        <dbReference type="Google" id="ProtNLM"/>
    </source>
</evidence>
<reference evidence="2 3" key="1">
    <citation type="submission" date="2018-09" db="EMBL/GenBank/DDBJ databases">
        <title>Acidovorax cavernicola nov. sp. isolated from Gruta de las Maravillas (Aracena, Spain).</title>
        <authorList>
            <person name="Jurado V."/>
            <person name="Gutierrez-Patricio S."/>
            <person name="Gonzalez-Pimentel J.L."/>
            <person name="Miller A.Z."/>
            <person name="Laiz L."/>
            <person name="Saiz-Jimenez C."/>
        </authorList>
    </citation>
    <scope>NUCLEOTIDE SEQUENCE [LARGE SCALE GENOMIC DNA]</scope>
    <source>
        <strain evidence="2 3">1011MAR4D40.2</strain>
    </source>
</reference>
<name>A0A9X8D6K8_9BURK</name>
<gene>
    <name evidence="2" type="ORF">D3H34_08595</name>
</gene>
<evidence type="ECO:0000313" key="3">
    <source>
        <dbReference type="Proteomes" id="UP000265619"/>
    </source>
</evidence>
<dbReference type="Proteomes" id="UP000265619">
    <property type="component" value="Unassembled WGS sequence"/>
</dbReference>
<comment type="caution">
    <text evidence="2">The sequence shown here is derived from an EMBL/GenBank/DDBJ whole genome shotgun (WGS) entry which is preliminary data.</text>
</comment>
<dbReference type="AlphaFoldDB" id="A0A9X8D6K8"/>
<feature type="signal peptide" evidence="1">
    <location>
        <begin position="1"/>
        <end position="36"/>
    </location>
</feature>
<dbReference type="RefSeq" id="WP_119553036.1">
    <property type="nucleotide sequence ID" value="NZ_QXMN01000007.1"/>
</dbReference>
<evidence type="ECO:0000313" key="2">
    <source>
        <dbReference type="EMBL" id="RIX82319.1"/>
    </source>
</evidence>
<sequence>MKLLSLSTAAARRVRLAFFCAALGLLVAGCASTPEGAPVHGKDPLLSFLASKDGRKIVIAGEKYHYVFGGDPAVASMLRWDSRAKITPALLGELKVARDQSLEGQYMLLAFDADLTPEEQAFLVQTGFGKAEVKYGDRTGTALRYFGTVTGTRYAAKPLRAAEMVDFSRSHDLRYVEQETASGPATAPAPAPLSYSADGAPLVEGVPVAVVQGGTDYTCRARIVDFCVFR</sequence>
<keyword evidence="1" id="KW-0732">Signal</keyword>
<keyword evidence="3" id="KW-1185">Reference proteome</keyword>
<dbReference type="OrthoDB" id="8655894at2"/>
<organism evidence="2 3">
    <name type="scientific">Acidovorax cavernicola</name>
    <dbReference type="NCBI Taxonomy" id="1675792"/>
    <lineage>
        <taxon>Bacteria</taxon>
        <taxon>Pseudomonadati</taxon>
        <taxon>Pseudomonadota</taxon>
        <taxon>Betaproteobacteria</taxon>
        <taxon>Burkholderiales</taxon>
        <taxon>Comamonadaceae</taxon>
        <taxon>Acidovorax</taxon>
    </lineage>
</organism>
<dbReference type="PROSITE" id="PS51257">
    <property type="entry name" value="PROKAR_LIPOPROTEIN"/>
    <property type="match status" value="1"/>
</dbReference>
<feature type="chain" id="PRO_5040998256" description="DUF4852 domain-containing protein" evidence="1">
    <location>
        <begin position="37"/>
        <end position="230"/>
    </location>
</feature>
<protein>
    <recommendedName>
        <fullName evidence="4">DUF4852 domain-containing protein</fullName>
    </recommendedName>
</protein>
<evidence type="ECO:0000256" key="1">
    <source>
        <dbReference type="SAM" id="SignalP"/>
    </source>
</evidence>
<proteinExistence type="predicted"/>
<accession>A0A9X8D6K8</accession>
<dbReference type="EMBL" id="QXMN01000007">
    <property type="protein sequence ID" value="RIX82319.1"/>
    <property type="molecule type" value="Genomic_DNA"/>
</dbReference>